<proteinExistence type="predicted"/>
<geneLocation type="plasmid" evidence="1 2">
    <name>pSRD478_2</name>
</geneLocation>
<organism evidence="1 2">
    <name type="scientific">Streptococcus suis</name>
    <dbReference type="NCBI Taxonomy" id="1307"/>
    <lineage>
        <taxon>Bacteria</taxon>
        <taxon>Bacillati</taxon>
        <taxon>Bacillota</taxon>
        <taxon>Bacilli</taxon>
        <taxon>Lactobacillales</taxon>
        <taxon>Streptococcaceae</taxon>
        <taxon>Streptococcus</taxon>
    </lineage>
</organism>
<protein>
    <submittedName>
        <fullName evidence="1">Type II toxin-antitoxin system mRNA interferase toxin, RelE/StbE family</fullName>
    </submittedName>
</protein>
<gene>
    <name evidence="1" type="ORF">A7J08_10410</name>
</gene>
<sequence length="106" mass="12380">MDYKIKYAKEALDDLDKIFNFISNVSTSGAKNVVNRIRNKVNKLVFMPSGFDFDDRIGRKLHDKFKTEALISDDYLILFVVDEENKEVVITHFIPSKSDYMKLLKK</sequence>
<reference evidence="1 2" key="1">
    <citation type="journal article" date="2021" name="Front. Microbiol.">
        <title>Comparative Virulence and Genomic Analysis of Streptococcus suis Isolates.</title>
        <authorList>
            <person name="Nicholson T.L."/>
            <person name="Waack U."/>
            <person name="Anderson T.K."/>
            <person name="Bayles D.O."/>
            <person name="Zaia S.R."/>
            <person name="Goertz I."/>
            <person name="Eppinger M."/>
            <person name="Hau S.J."/>
            <person name="Brockmeier S.L."/>
            <person name="Shore S.M."/>
        </authorList>
    </citation>
    <scope>NUCLEOTIDE SEQUENCE [LARGE SCALE GENOMIC DNA]</scope>
    <source>
        <strain evidence="1 2">SRD478</strain>
    </source>
</reference>
<evidence type="ECO:0000313" key="1">
    <source>
        <dbReference type="EMBL" id="WLD56227.1"/>
    </source>
</evidence>
<dbReference type="Proteomes" id="UP000323128">
    <property type="component" value="Plasmid pSRD478_2"/>
</dbReference>
<accession>A0ACD4UI56</accession>
<keyword evidence="1" id="KW-0614">Plasmid</keyword>
<evidence type="ECO:0000313" key="2">
    <source>
        <dbReference type="Proteomes" id="UP000323128"/>
    </source>
</evidence>
<name>A0ACD4UI56_STRSU</name>
<dbReference type="EMBL" id="CP030012">
    <property type="protein sequence ID" value="WLD56227.1"/>
    <property type="molecule type" value="Genomic_DNA"/>
</dbReference>